<evidence type="ECO:0000256" key="3">
    <source>
        <dbReference type="ARBA" id="ARBA00023015"/>
    </source>
</evidence>
<evidence type="ECO:0000313" key="7">
    <source>
        <dbReference type="EMBL" id="AVP99726.1"/>
    </source>
</evidence>
<dbReference type="InterPro" id="IPR004839">
    <property type="entry name" value="Aminotransferase_I/II_large"/>
</dbReference>
<dbReference type="EMBL" id="CP027860">
    <property type="protein sequence ID" value="AVP99726.1"/>
    <property type="molecule type" value="Genomic_DNA"/>
</dbReference>
<reference evidence="7 8" key="1">
    <citation type="submission" date="2018-03" db="EMBL/GenBank/DDBJ databases">
        <title>Ahniella affigens gen. nov., sp. nov., a gammaproteobacterium isolated from sandy soil near a stream.</title>
        <authorList>
            <person name="Ko Y."/>
            <person name="Kim J.-H."/>
        </authorList>
    </citation>
    <scope>NUCLEOTIDE SEQUENCE [LARGE SCALE GENOMIC DNA]</scope>
    <source>
        <strain evidence="7 8">D13</strain>
    </source>
</reference>
<keyword evidence="4" id="KW-0238">DNA-binding</keyword>
<dbReference type="AlphaFoldDB" id="A0A2P1PY12"/>
<dbReference type="CDD" id="cd00609">
    <property type="entry name" value="AAT_like"/>
    <property type="match status" value="1"/>
</dbReference>
<dbReference type="GO" id="GO:0003677">
    <property type="term" value="F:DNA binding"/>
    <property type="evidence" value="ECO:0007669"/>
    <property type="project" value="UniProtKB-KW"/>
</dbReference>
<keyword evidence="2" id="KW-0663">Pyridoxal phosphate</keyword>
<dbReference type="InterPro" id="IPR036388">
    <property type="entry name" value="WH-like_DNA-bd_sf"/>
</dbReference>
<accession>A0A2P1PY12</accession>
<dbReference type="CDD" id="cd07377">
    <property type="entry name" value="WHTH_GntR"/>
    <property type="match status" value="1"/>
</dbReference>
<proteinExistence type="inferred from homology"/>
<dbReference type="InterPro" id="IPR000524">
    <property type="entry name" value="Tscrpt_reg_HTH_GntR"/>
</dbReference>
<dbReference type="KEGG" id="xba:C7S18_22240"/>
<keyword evidence="3" id="KW-0805">Transcription regulation</keyword>
<dbReference type="InterPro" id="IPR015421">
    <property type="entry name" value="PyrdxlP-dep_Trfase_major"/>
</dbReference>
<keyword evidence="8" id="KW-1185">Reference proteome</keyword>
<dbReference type="RefSeq" id="WP_106893645.1">
    <property type="nucleotide sequence ID" value="NZ_CP027860.1"/>
</dbReference>
<dbReference type="Gene3D" id="1.10.10.10">
    <property type="entry name" value="Winged helix-like DNA-binding domain superfamily/Winged helix DNA-binding domain"/>
    <property type="match status" value="1"/>
</dbReference>
<organism evidence="7 8">
    <name type="scientific">Ahniella affigens</name>
    <dbReference type="NCBI Taxonomy" id="2021234"/>
    <lineage>
        <taxon>Bacteria</taxon>
        <taxon>Pseudomonadati</taxon>
        <taxon>Pseudomonadota</taxon>
        <taxon>Gammaproteobacteria</taxon>
        <taxon>Lysobacterales</taxon>
        <taxon>Rhodanobacteraceae</taxon>
        <taxon>Ahniella</taxon>
    </lineage>
</organism>
<dbReference type="Pfam" id="PF00392">
    <property type="entry name" value="GntR"/>
    <property type="match status" value="1"/>
</dbReference>
<comment type="similarity">
    <text evidence="1">In the C-terminal section; belongs to the class-I pyridoxal-phosphate-dependent aminotransferase family.</text>
</comment>
<dbReference type="PRINTS" id="PR00035">
    <property type="entry name" value="HTHGNTR"/>
</dbReference>
<dbReference type="Gene3D" id="3.40.640.10">
    <property type="entry name" value="Type I PLP-dependent aspartate aminotransferase-like (Major domain)"/>
    <property type="match status" value="1"/>
</dbReference>
<dbReference type="PANTHER" id="PTHR46577:SF1">
    <property type="entry name" value="HTH-TYPE TRANSCRIPTIONAL REGULATORY PROTEIN GABR"/>
    <property type="match status" value="1"/>
</dbReference>
<evidence type="ECO:0000256" key="1">
    <source>
        <dbReference type="ARBA" id="ARBA00005384"/>
    </source>
</evidence>
<dbReference type="Proteomes" id="UP000241074">
    <property type="component" value="Chromosome"/>
</dbReference>
<dbReference type="OrthoDB" id="9808770at2"/>
<dbReference type="SMART" id="SM00345">
    <property type="entry name" value="HTH_GNTR"/>
    <property type="match status" value="1"/>
</dbReference>
<evidence type="ECO:0000256" key="4">
    <source>
        <dbReference type="ARBA" id="ARBA00023125"/>
    </source>
</evidence>
<dbReference type="SUPFAM" id="SSF46785">
    <property type="entry name" value="Winged helix' DNA-binding domain"/>
    <property type="match status" value="1"/>
</dbReference>
<dbReference type="InterPro" id="IPR036390">
    <property type="entry name" value="WH_DNA-bd_sf"/>
</dbReference>
<evidence type="ECO:0000313" key="8">
    <source>
        <dbReference type="Proteomes" id="UP000241074"/>
    </source>
</evidence>
<dbReference type="GO" id="GO:0030170">
    <property type="term" value="F:pyridoxal phosphate binding"/>
    <property type="evidence" value="ECO:0007669"/>
    <property type="project" value="InterPro"/>
</dbReference>
<evidence type="ECO:0000259" key="6">
    <source>
        <dbReference type="PROSITE" id="PS50949"/>
    </source>
</evidence>
<keyword evidence="5" id="KW-0804">Transcription</keyword>
<evidence type="ECO:0000256" key="5">
    <source>
        <dbReference type="ARBA" id="ARBA00023163"/>
    </source>
</evidence>
<dbReference type="GO" id="GO:0003700">
    <property type="term" value="F:DNA-binding transcription factor activity"/>
    <property type="evidence" value="ECO:0007669"/>
    <property type="project" value="InterPro"/>
</dbReference>
<dbReference type="PANTHER" id="PTHR46577">
    <property type="entry name" value="HTH-TYPE TRANSCRIPTIONAL REGULATORY PROTEIN GABR"/>
    <property type="match status" value="1"/>
</dbReference>
<dbReference type="PROSITE" id="PS50949">
    <property type="entry name" value="HTH_GNTR"/>
    <property type="match status" value="1"/>
</dbReference>
<evidence type="ECO:0000256" key="2">
    <source>
        <dbReference type="ARBA" id="ARBA00022898"/>
    </source>
</evidence>
<name>A0A2P1PY12_9GAMM</name>
<dbReference type="Pfam" id="PF00155">
    <property type="entry name" value="Aminotran_1_2"/>
    <property type="match status" value="1"/>
</dbReference>
<gene>
    <name evidence="7" type="ORF">C7S18_22240</name>
</gene>
<protein>
    <submittedName>
        <fullName evidence="7">GntR family transcriptional regulator</fullName>
    </submittedName>
</protein>
<sequence length="477" mass="53061">MEPVFPIPIDLPTRGQGSITQSLQRQLRAAMLDGRLLAGTPLPSSRRVAEALNIARNTVIRAYDLLIAEGYLLPRPGAKPVVANLHPLRSKRPISVDRRLAEKVIWQPPDGLHGAPLTLPERSFRTGMPEHRLFPFDVWRRLSVRVLRDWSKRPFAYPSTLGVLPLREAIAQHVAVSRAVACSGNDVVVTHGMQNAVDLLARILVTPGKTRVAIEHPGYPYFRAVMQAAGARILPIPVDAEGLCVDQLPPRVDLIYVTPSHQSPTGVAMPLTRRLQLLDYAKRHNSVILEDDYDGEFRFDGRPLEALRTLDQDGCVFYLGTFTKTLFPSIRTAFVLAPSWAHQALHSAKRTLDPHACDLTQLTLAAFIQQGHMAAHVRRMTHVYRNRQSALLAGLESLRQWLVPWPAQAGLHVAARFTKPSLEKRFAAMMDQYLPGAQLIRDASLATDVTPGVVIGYGAIDQRDIEQSLRRFGQVLS</sequence>
<reference evidence="7 8" key="2">
    <citation type="submission" date="2018-03" db="EMBL/GenBank/DDBJ databases">
        <authorList>
            <person name="Keele B.F."/>
        </authorList>
    </citation>
    <scope>NUCLEOTIDE SEQUENCE [LARGE SCALE GENOMIC DNA]</scope>
    <source>
        <strain evidence="7 8">D13</strain>
    </source>
</reference>
<dbReference type="InterPro" id="IPR015424">
    <property type="entry name" value="PyrdxlP-dep_Trfase"/>
</dbReference>
<dbReference type="InterPro" id="IPR051446">
    <property type="entry name" value="HTH_trans_reg/aminotransferase"/>
</dbReference>
<dbReference type="SUPFAM" id="SSF53383">
    <property type="entry name" value="PLP-dependent transferases"/>
    <property type="match status" value="1"/>
</dbReference>
<feature type="domain" description="HTH gntR-type" evidence="6">
    <location>
        <begin position="17"/>
        <end position="85"/>
    </location>
</feature>